<dbReference type="OMA" id="DMRFKRA"/>
<evidence type="ECO:0000313" key="2">
    <source>
        <dbReference type="Proteomes" id="UP000323274"/>
    </source>
</evidence>
<organism evidence="1 2">
    <name type="scientific">Leuconostoc citreum</name>
    <dbReference type="NCBI Taxonomy" id="33964"/>
    <lineage>
        <taxon>Bacteria</taxon>
        <taxon>Bacillati</taxon>
        <taxon>Bacillota</taxon>
        <taxon>Bacilli</taxon>
        <taxon>Lactobacillales</taxon>
        <taxon>Lactobacillaceae</taxon>
        <taxon>Leuconostoc</taxon>
    </lineage>
</organism>
<protein>
    <submittedName>
        <fullName evidence="1">Uncharacterized protein</fullName>
    </submittedName>
</protein>
<comment type="caution">
    <text evidence="1">The sequence shown here is derived from an EMBL/GenBank/DDBJ whole genome shotgun (WGS) entry which is preliminary data.</text>
</comment>
<dbReference type="RefSeq" id="WP_004901213.1">
    <property type="nucleotide sequence ID" value="NZ_BJJW01000016.1"/>
</dbReference>
<accession>A0A5A5U3P9</accession>
<dbReference type="EMBL" id="BJJW01000016">
    <property type="protein sequence ID" value="GDZ84622.1"/>
    <property type="molecule type" value="Genomic_DNA"/>
</dbReference>
<gene>
    <name evidence="1" type="ORF">LCIT_18640</name>
</gene>
<name>A0A5A5U3P9_LEUCI</name>
<sequence length="98" mass="11161">MDKKLEPMDLRSFIDKDSRFRRAEAILTNQWESLLLNDSWGVSMMTQADITFAKKLAAAHVIKPEVDLTTFSGVQHFILSHQARLSSNVVNALKEPFL</sequence>
<dbReference type="GeneID" id="61102797"/>
<evidence type="ECO:0000313" key="1">
    <source>
        <dbReference type="EMBL" id="GDZ84622.1"/>
    </source>
</evidence>
<proteinExistence type="predicted"/>
<reference evidence="1 2" key="1">
    <citation type="submission" date="2019-04" db="EMBL/GenBank/DDBJ databases">
        <title>A pseudo-fructophilic Leuconostoc citreum strain F192-5 isolated from peel of satsuma mandarin: the first report for isolation and characterization of strain-dependent fructophilic-like characteristics.</title>
        <authorList>
            <person name="Maeno S."/>
            <person name="Tanizawa Y."/>
            <person name="Kajikawa A."/>
            <person name="Kanesaki Y."/>
            <person name="Kubota E."/>
            <person name="Arita M."/>
            <person name="Leon D."/>
            <person name="Endo A."/>
        </authorList>
    </citation>
    <scope>NUCLEOTIDE SEQUENCE [LARGE SCALE GENOMIC DNA]</scope>
    <source>
        <strain evidence="1 2">F192-5</strain>
    </source>
</reference>
<dbReference type="Proteomes" id="UP000323274">
    <property type="component" value="Unassembled WGS sequence"/>
</dbReference>
<dbReference type="AlphaFoldDB" id="A0A5A5U3P9"/>